<protein>
    <submittedName>
        <fullName evidence="3">Uncharacterized protein</fullName>
    </submittedName>
</protein>
<evidence type="ECO:0000313" key="3">
    <source>
        <dbReference type="EMBL" id="RKT74376.1"/>
    </source>
</evidence>
<proteinExistence type="predicted"/>
<feature type="transmembrane region" description="Helical" evidence="1">
    <location>
        <begin position="90"/>
        <end position="111"/>
    </location>
</feature>
<dbReference type="EMBL" id="RBXR01000001">
    <property type="protein sequence ID" value="RKT74376.1"/>
    <property type="molecule type" value="Genomic_DNA"/>
</dbReference>
<keyword evidence="4" id="KW-1185">Reference proteome</keyword>
<evidence type="ECO:0000313" key="4">
    <source>
        <dbReference type="Proteomes" id="UP000272729"/>
    </source>
</evidence>
<sequence length="238" mass="25783">MRGLRAVVTALLLCASAAFAPPLAHADTEDDAKVVHCLSTAQRTALREAAEALGVAQDPDVVQWRKTNPDSFTRACEALYAAQKTPGPGWFANVLPFLTGLFGALAAFILTTWRERVTRGRAVADALGTAVTEFHDATEVFLRSWTPGRADTDVASKRHKLVDQLARVQAAHPRWPEPTNVIDRLTTGPLGEQLNVGWSANTEENKKRRAACTSELAQIRTTVLSIAIGLSRPLRGLP</sequence>
<organism evidence="3 4">
    <name type="scientific">Saccharothrix variisporea</name>
    <dbReference type="NCBI Taxonomy" id="543527"/>
    <lineage>
        <taxon>Bacteria</taxon>
        <taxon>Bacillati</taxon>
        <taxon>Actinomycetota</taxon>
        <taxon>Actinomycetes</taxon>
        <taxon>Pseudonocardiales</taxon>
        <taxon>Pseudonocardiaceae</taxon>
        <taxon>Saccharothrix</taxon>
    </lineage>
</organism>
<gene>
    <name evidence="3" type="ORF">DFJ66_7721</name>
</gene>
<reference evidence="3 4" key="1">
    <citation type="submission" date="2018-10" db="EMBL/GenBank/DDBJ databases">
        <title>Sequencing the genomes of 1000 actinobacteria strains.</title>
        <authorList>
            <person name="Klenk H.-P."/>
        </authorList>
    </citation>
    <scope>NUCLEOTIDE SEQUENCE [LARGE SCALE GENOMIC DNA]</scope>
    <source>
        <strain evidence="3 4">DSM 43911</strain>
    </source>
</reference>
<comment type="caution">
    <text evidence="3">The sequence shown here is derived from an EMBL/GenBank/DDBJ whole genome shotgun (WGS) entry which is preliminary data.</text>
</comment>
<dbReference type="RefSeq" id="WP_147459477.1">
    <property type="nucleotide sequence ID" value="NZ_JBIUBA010000003.1"/>
</dbReference>
<dbReference type="OrthoDB" id="3698276at2"/>
<evidence type="ECO:0000256" key="2">
    <source>
        <dbReference type="SAM" id="SignalP"/>
    </source>
</evidence>
<dbReference type="AlphaFoldDB" id="A0A495XN93"/>
<feature type="signal peptide" evidence="2">
    <location>
        <begin position="1"/>
        <end position="20"/>
    </location>
</feature>
<keyword evidence="2" id="KW-0732">Signal</keyword>
<keyword evidence="1" id="KW-1133">Transmembrane helix</keyword>
<feature type="chain" id="PRO_5039662503" evidence="2">
    <location>
        <begin position="21"/>
        <end position="238"/>
    </location>
</feature>
<keyword evidence="1" id="KW-0472">Membrane</keyword>
<name>A0A495XN93_9PSEU</name>
<keyword evidence="1" id="KW-0812">Transmembrane</keyword>
<evidence type="ECO:0000256" key="1">
    <source>
        <dbReference type="SAM" id="Phobius"/>
    </source>
</evidence>
<dbReference type="Proteomes" id="UP000272729">
    <property type="component" value="Unassembled WGS sequence"/>
</dbReference>
<accession>A0A495XN93</accession>